<evidence type="ECO:0000313" key="4">
    <source>
        <dbReference type="EMBL" id="THG08637.1"/>
    </source>
</evidence>
<feature type="compositionally biased region" description="Polar residues" evidence="2">
    <location>
        <begin position="16"/>
        <end position="30"/>
    </location>
</feature>
<sequence>MAAGVEASYGEEAPVVQSSPNTDTVKNNGNVDAETNVESVNTGDSKSEFKKMQDIVDMLSKLKLNPLAKEFFPSSYLNDRNRDQLAPDNLSPVNKHLGSDGFPNNRRRRNSYNQGRRKLNGRAFRAQREDSIRRTVYVSEIDQTVVDCRICGDPHSRLRFAFVEFADERGARDALNFCGTIIGFYPIRVLPSKTAILPVNPTFLPRISQADIKLFFESCCGEVSRLRLLGDNVHSTRIAFVEFAMAESAIAALNCSGRLLGTQPIRVSPSKTPVRPRVPRPAYIN</sequence>
<dbReference type="SUPFAM" id="SSF54928">
    <property type="entry name" value="RNA-binding domain, RBD"/>
    <property type="match status" value="2"/>
</dbReference>
<dbReference type="EMBL" id="SDRB02009218">
    <property type="protein sequence ID" value="THG08637.1"/>
    <property type="molecule type" value="Genomic_DNA"/>
</dbReference>
<dbReference type="InterPro" id="IPR012677">
    <property type="entry name" value="Nucleotide-bd_a/b_plait_sf"/>
</dbReference>
<name>A0A4V3WMI0_CAMSN</name>
<organism evidence="4 5">
    <name type="scientific">Camellia sinensis var. sinensis</name>
    <name type="common">China tea</name>
    <dbReference type="NCBI Taxonomy" id="542762"/>
    <lineage>
        <taxon>Eukaryota</taxon>
        <taxon>Viridiplantae</taxon>
        <taxon>Streptophyta</taxon>
        <taxon>Embryophyta</taxon>
        <taxon>Tracheophyta</taxon>
        <taxon>Spermatophyta</taxon>
        <taxon>Magnoliopsida</taxon>
        <taxon>eudicotyledons</taxon>
        <taxon>Gunneridae</taxon>
        <taxon>Pentapetalae</taxon>
        <taxon>asterids</taxon>
        <taxon>Ericales</taxon>
        <taxon>Theaceae</taxon>
        <taxon>Camellia</taxon>
    </lineage>
</organism>
<accession>A0A4V3WMI0</accession>
<feature type="region of interest" description="Disordered" evidence="2">
    <location>
        <begin position="1"/>
        <end position="45"/>
    </location>
</feature>
<protein>
    <recommendedName>
        <fullName evidence="3">RRM domain-containing protein</fullName>
    </recommendedName>
</protein>
<evidence type="ECO:0000256" key="2">
    <source>
        <dbReference type="SAM" id="MobiDB-lite"/>
    </source>
</evidence>
<dbReference type="InterPro" id="IPR009818">
    <property type="entry name" value="PAM2_motif"/>
</dbReference>
<dbReference type="Proteomes" id="UP000306102">
    <property type="component" value="Unassembled WGS sequence"/>
</dbReference>
<evidence type="ECO:0000259" key="3">
    <source>
        <dbReference type="PROSITE" id="PS50102"/>
    </source>
</evidence>
<dbReference type="SMART" id="SM00360">
    <property type="entry name" value="RRM"/>
    <property type="match status" value="2"/>
</dbReference>
<dbReference type="InterPro" id="IPR035979">
    <property type="entry name" value="RBD_domain_sf"/>
</dbReference>
<feature type="compositionally biased region" description="Basic residues" evidence="2">
    <location>
        <begin position="105"/>
        <end position="120"/>
    </location>
</feature>
<gene>
    <name evidence="4" type="ORF">TEA_012731</name>
</gene>
<dbReference type="PANTHER" id="PTHR32343">
    <property type="entry name" value="SERINE/ARGININE-RICH SPLICING FACTOR"/>
    <property type="match status" value="1"/>
</dbReference>
<dbReference type="Pfam" id="PF07145">
    <property type="entry name" value="PAM2"/>
    <property type="match status" value="1"/>
</dbReference>
<evidence type="ECO:0000313" key="5">
    <source>
        <dbReference type="Proteomes" id="UP000306102"/>
    </source>
</evidence>
<dbReference type="InterPro" id="IPR000504">
    <property type="entry name" value="RRM_dom"/>
</dbReference>
<dbReference type="Pfam" id="PF00076">
    <property type="entry name" value="RRM_1"/>
    <property type="match status" value="1"/>
</dbReference>
<evidence type="ECO:0000256" key="1">
    <source>
        <dbReference type="PROSITE-ProRule" id="PRU00176"/>
    </source>
</evidence>
<comment type="caution">
    <text evidence="4">The sequence shown here is derived from an EMBL/GenBank/DDBJ whole genome shotgun (WGS) entry which is preliminary data.</text>
</comment>
<dbReference type="PANTHER" id="PTHR32343:SF22">
    <property type="entry name" value="LD29830P"/>
    <property type="match status" value="1"/>
</dbReference>
<proteinExistence type="predicted"/>
<feature type="region of interest" description="Disordered" evidence="2">
    <location>
        <begin position="82"/>
        <end position="120"/>
    </location>
</feature>
<dbReference type="PROSITE" id="PS50102">
    <property type="entry name" value="RRM"/>
    <property type="match status" value="1"/>
</dbReference>
<keyword evidence="1" id="KW-0694">RNA-binding</keyword>
<dbReference type="STRING" id="542762.A0A4V3WMI0"/>
<reference evidence="4 5" key="1">
    <citation type="journal article" date="2018" name="Proc. Natl. Acad. Sci. U.S.A.">
        <title>Draft genome sequence of Camellia sinensis var. sinensis provides insights into the evolution of the tea genome and tea quality.</title>
        <authorList>
            <person name="Wei C."/>
            <person name="Yang H."/>
            <person name="Wang S."/>
            <person name="Zhao J."/>
            <person name="Liu C."/>
            <person name="Gao L."/>
            <person name="Xia E."/>
            <person name="Lu Y."/>
            <person name="Tai Y."/>
            <person name="She G."/>
            <person name="Sun J."/>
            <person name="Cao H."/>
            <person name="Tong W."/>
            <person name="Gao Q."/>
            <person name="Li Y."/>
            <person name="Deng W."/>
            <person name="Jiang X."/>
            <person name="Wang W."/>
            <person name="Chen Q."/>
            <person name="Zhang S."/>
            <person name="Li H."/>
            <person name="Wu J."/>
            <person name="Wang P."/>
            <person name="Li P."/>
            <person name="Shi C."/>
            <person name="Zheng F."/>
            <person name="Jian J."/>
            <person name="Huang B."/>
            <person name="Shan D."/>
            <person name="Shi M."/>
            <person name="Fang C."/>
            <person name="Yue Y."/>
            <person name="Li F."/>
            <person name="Li D."/>
            <person name="Wei S."/>
            <person name="Han B."/>
            <person name="Jiang C."/>
            <person name="Yin Y."/>
            <person name="Xia T."/>
            <person name="Zhang Z."/>
            <person name="Bennetzen J.L."/>
            <person name="Zhao S."/>
            <person name="Wan X."/>
        </authorList>
    </citation>
    <scope>NUCLEOTIDE SEQUENCE [LARGE SCALE GENOMIC DNA]</scope>
    <source>
        <strain evidence="5">cv. Shuchazao</strain>
        <tissue evidence="4">Leaf</tissue>
    </source>
</reference>
<keyword evidence="5" id="KW-1185">Reference proteome</keyword>
<dbReference type="GO" id="GO:0003723">
    <property type="term" value="F:RNA binding"/>
    <property type="evidence" value="ECO:0007669"/>
    <property type="project" value="UniProtKB-UniRule"/>
</dbReference>
<dbReference type="AlphaFoldDB" id="A0A4V3WMI0"/>
<dbReference type="Gene3D" id="3.30.70.330">
    <property type="match status" value="2"/>
</dbReference>
<feature type="domain" description="RRM" evidence="3">
    <location>
        <begin position="204"/>
        <end position="272"/>
    </location>
</feature>